<dbReference type="EMBL" id="JAUIZM010000005">
    <property type="protein sequence ID" value="KAK1382232.1"/>
    <property type="molecule type" value="Genomic_DNA"/>
</dbReference>
<dbReference type="InterPro" id="IPR036163">
    <property type="entry name" value="HMA_dom_sf"/>
</dbReference>
<dbReference type="GO" id="GO:0016020">
    <property type="term" value="C:membrane"/>
    <property type="evidence" value="ECO:0007669"/>
    <property type="project" value="UniProtKB-SubCell"/>
</dbReference>
<dbReference type="GO" id="GO:0009626">
    <property type="term" value="P:plant-type hypersensitive response"/>
    <property type="evidence" value="ECO:0007669"/>
    <property type="project" value="UniProtKB-KW"/>
</dbReference>
<evidence type="ECO:0000256" key="2">
    <source>
        <dbReference type="ARBA" id="ARBA00022723"/>
    </source>
</evidence>
<reference evidence="4" key="1">
    <citation type="submission" date="2023-02" db="EMBL/GenBank/DDBJ databases">
        <title>Genome of toxic invasive species Heracleum sosnowskyi carries increased number of genes despite the absence of recent whole-genome duplications.</title>
        <authorList>
            <person name="Schelkunov M."/>
            <person name="Shtratnikova V."/>
            <person name="Makarenko M."/>
            <person name="Klepikova A."/>
            <person name="Omelchenko D."/>
            <person name="Novikova G."/>
            <person name="Obukhova E."/>
            <person name="Bogdanov V."/>
            <person name="Penin A."/>
            <person name="Logacheva M."/>
        </authorList>
    </citation>
    <scope>NUCLEOTIDE SEQUENCE</scope>
    <source>
        <strain evidence="4">Hsosn_3</strain>
        <tissue evidence="4">Leaf</tissue>
    </source>
</reference>
<keyword evidence="2" id="KW-0479">Metal-binding</keyword>
<dbReference type="AlphaFoldDB" id="A0AAD8MRD7"/>
<sequence>MMLQEFRPSTTQSELKKEVRAWTLDNDAVPELISENQLYVLKTNVSREDPFTMIIIHYRLEKQYICNMDFLLTKGKVWVRHPVVSLDVMHHHSDQNIVLMLFCFRHHLTRHLLHFRHHIAINKLDNNRGVININNMPKPRPLSLQTVELKVRMCCTGCERVVSNAIYKLKGVDSVQVELEMEKVTVIGYVDRNKVLKAVRRAGKRAEFWPTNPPLYFTTSHNYFKDMTNEYKESYNYWRHGYNDVHGDKHGSIPVTQRGDDKVSNMFNDDNVNATCSVM</sequence>
<accession>A0AAD8MRD7</accession>
<reference evidence="4" key="2">
    <citation type="submission" date="2023-05" db="EMBL/GenBank/DDBJ databases">
        <authorList>
            <person name="Schelkunov M.I."/>
        </authorList>
    </citation>
    <scope>NUCLEOTIDE SEQUENCE</scope>
    <source>
        <strain evidence="4">Hsosn_3</strain>
        <tissue evidence="4">Leaf</tissue>
    </source>
</reference>
<comment type="caution">
    <text evidence="4">The sequence shown here is derived from an EMBL/GenBank/DDBJ whole genome shotgun (WGS) entry which is preliminary data.</text>
</comment>
<evidence type="ECO:0000313" key="5">
    <source>
        <dbReference type="Proteomes" id="UP001237642"/>
    </source>
</evidence>
<dbReference type="PANTHER" id="PTHR22814:SF339">
    <property type="entry name" value="CHAPERONE, PUTATIVE, EXPRESSED-RELATED"/>
    <property type="match status" value="1"/>
</dbReference>
<dbReference type="PROSITE" id="PS50846">
    <property type="entry name" value="HMA_2"/>
    <property type="match status" value="1"/>
</dbReference>
<comment type="subcellular location">
    <subcellularLocation>
        <location evidence="1">Membrane</location>
        <topology evidence="1">Peripheral membrane protein</topology>
    </subcellularLocation>
</comment>
<feature type="domain" description="HMA" evidence="3">
    <location>
        <begin position="144"/>
        <end position="207"/>
    </location>
</feature>
<dbReference type="SUPFAM" id="SSF55008">
    <property type="entry name" value="HMA, heavy metal-associated domain"/>
    <property type="match status" value="1"/>
</dbReference>
<gene>
    <name evidence="4" type="ORF">POM88_019967</name>
</gene>
<dbReference type="CDD" id="cd00371">
    <property type="entry name" value="HMA"/>
    <property type="match status" value="1"/>
</dbReference>
<name>A0AAD8MRD7_9APIA</name>
<proteinExistence type="predicted"/>
<organism evidence="4 5">
    <name type="scientific">Heracleum sosnowskyi</name>
    <dbReference type="NCBI Taxonomy" id="360622"/>
    <lineage>
        <taxon>Eukaryota</taxon>
        <taxon>Viridiplantae</taxon>
        <taxon>Streptophyta</taxon>
        <taxon>Embryophyta</taxon>
        <taxon>Tracheophyta</taxon>
        <taxon>Spermatophyta</taxon>
        <taxon>Magnoliopsida</taxon>
        <taxon>eudicotyledons</taxon>
        <taxon>Gunneridae</taxon>
        <taxon>Pentapetalae</taxon>
        <taxon>asterids</taxon>
        <taxon>campanulids</taxon>
        <taxon>Apiales</taxon>
        <taxon>Apiaceae</taxon>
        <taxon>Apioideae</taxon>
        <taxon>apioid superclade</taxon>
        <taxon>Tordylieae</taxon>
        <taxon>Tordyliinae</taxon>
        <taxon>Heracleum</taxon>
    </lineage>
</organism>
<evidence type="ECO:0000259" key="3">
    <source>
        <dbReference type="PROSITE" id="PS50846"/>
    </source>
</evidence>
<keyword evidence="5" id="KW-1185">Reference proteome</keyword>
<dbReference type="InterPro" id="IPR006121">
    <property type="entry name" value="HMA_dom"/>
</dbReference>
<dbReference type="Pfam" id="PF00403">
    <property type="entry name" value="HMA"/>
    <property type="match status" value="1"/>
</dbReference>
<dbReference type="Gene3D" id="3.30.70.100">
    <property type="match status" value="1"/>
</dbReference>
<dbReference type="Proteomes" id="UP001237642">
    <property type="component" value="Unassembled WGS sequence"/>
</dbReference>
<dbReference type="PANTHER" id="PTHR22814">
    <property type="entry name" value="COPPER TRANSPORT PROTEIN ATOX1-RELATED"/>
    <property type="match status" value="1"/>
</dbReference>
<evidence type="ECO:0000256" key="1">
    <source>
        <dbReference type="ARBA" id="ARBA00004170"/>
    </source>
</evidence>
<evidence type="ECO:0000313" key="4">
    <source>
        <dbReference type="EMBL" id="KAK1382232.1"/>
    </source>
</evidence>
<protein>
    <submittedName>
        <fullName evidence="4">Heavy metal-associated isoprenylated plant protein 30-like</fullName>
    </submittedName>
</protein>
<dbReference type="GO" id="GO:0046872">
    <property type="term" value="F:metal ion binding"/>
    <property type="evidence" value="ECO:0007669"/>
    <property type="project" value="UniProtKB-KW"/>
</dbReference>